<sequence>MALFVGRLPSEIRSRDLEDLFYKFGRIIRCDVKAGWPAAQLVVAYRVLLSLCFVSAAWGQLQGSPLARRNRLPRAAALEACVDDRHNPGSMCLASALIHSPNRLPSKTKKLETGNRGQPASSLSCSLVTAQPVVVSAARPCLPRATASK</sequence>
<name>A0A8H8A0M2_9FUNG</name>
<dbReference type="GO" id="GO:0003723">
    <property type="term" value="F:RNA binding"/>
    <property type="evidence" value="ECO:0007669"/>
    <property type="project" value="InterPro"/>
</dbReference>
<dbReference type="OrthoDB" id="5970at2759"/>
<keyword evidence="3" id="KW-1185">Reference proteome</keyword>
<evidence type="ECO:0000313" key="3">
    <source>
        <dbReference type="Proteomes" id="UP000673691"/>
    </source>
</evidence>
<gene>
    <name evidence="2" type="ORF">BJ554DRAFT_3701</name>
</gene>
<protein>
    <recommendedName>
        <fullName evidence="1">RRM domain-containing protein</fullName>
    </recommendedName>
</protein>
<dbReference type="InterPro" id="IPR035979">
    <property type="entry name" value="RBD_domain_sf"/>
</dbReference>
<dbReference type="Pfam" id="PF00076">
    <property type="entry name" value="RRM_1"/>
    <property type="match status" value="1"/>
</dbReference>
<dbReference type="Proteomes" id="UP000673691">
    <property type="component" value="Unassembled WGS sequence"/>
</dbReference>
<reference evidence="2 3" key="1">
    <citation type="journal article" name="Sci. Rep.">
        <title>Genome-scale phylogenetic analyses confirm Olpidium as the closest living zoosporic fungus to the non-flagellated, terrestrial fungi.</title>
        <authorList>
            <person name="Chang Y."/>
            <person name="Rochon D."/>
            <person name="Sekimoto S."/>
            <person name="Wang Y."/>
            <person name="Chovatia M."/>
            <person name="Sandor L."/>
            <person name="Salamov A."/>
            <person name="Grigoriev I.V."/>
            <person name="Stajich J.E."/>
            <person name="Spatafora J.W."/>
        </authorList>
    </citation>
    <scope>NUCLEOTIDE SEQUENCE [LARGE SCALE GENOMIC DNA]</scope>
    <source>
        <strain evidence="2">S191</strain>
    </source>
</reference>
<evidence type="ECO:0000259" key="1">
    <source>
        <dbReference type="Pfam" id="PF00076"/>
    </source>
</evidence>
<proteinExistence type="predicted"/>
<feature type="domain" description="RRM" evidence="1">
    <location>
        <begin position="3"/>
        <end position="33"/>
    </location>
</feature>
<accession>A0A8H8A0M2</accession>
<dbReference type="EMBL" id="JAEFCI010001663">
    <property type="protein sequence ID" value="KAG5462750.1"/>
    <property type="molecule type" value="Genomic_DNA"/>
</dbReference>
<comment type="caution">
    <text evidence="2">The sequence shown here is derived from an EMBL/GenBank/DDBJ whole genome shotgun (WGS) entry which is preliminary data.</text>
</comment>
<dbReference type="Gene3D" id="3.30.70.330">
    <property type="match status" value="1"/>
</dbReference>
<dbReference type="AlphaFoldDB" id="A0A8H8A0M2"/>
<dbReference type="InterPro" id="IPR000504">
    <property type="entry name" value="RRM_dom"/>
</dbReference>
<organism evidence="2 3">
    <name type="scientific">Olpidium bornovanus</name>
    <dbReference type="NCBI Taxonomy" id="278681"/>
    <lineage>
        <taxon>Eukaryota</taxon>
        <taxon>Fungi</taxon>
        <taxon>Fungi incertae sedis</taxon>
        <taxon>Olpidiomycota</taxon>
        <taxon>Olpidiomycotina</taxon>
        <taxon>Olpidiomycetes</taxon>
        <taxon>Olpidiales</taxon>
        <taxon>Olpidiaceae</taxon>
        <taxon>Olpidium</taxon>
    </lineage>
</organism>
<evidence type="ECO:0000313" key="2">
    <source>
        <dbReference type="EMBL" id="KAG5462750.1"/>
    </source>
</evidence>
<dbReference type="SUPFAM" id="SSF54928">
    <property type="entry name" value="RNA-binding domain, RBD"/>
    <property type="match status" value="1"/>
</dbReference>
<dbReference type="InterPro" id="IPR012677">
    <property type="entry name" value="Nucleotide-bd_a/b_plait_sf"/>
</dbReference>